<evidence type="ECO:0000259" key="5">
    <source>
        <dbReference type="PROSITE" id="PS51078"/>
    </source>
</evidence>
<evidence type="ECO:0000259" key="4">
    <source>
        <dbReference type="PROSITE" id="PS51077"/>
    </source>
</evidence>
<dbReference type="SUPFAM" id="SSF46785">
    <property type="entry name" value="Winged helix' DNA-binding domain"/>
    <property type="match status" value="1"/>
</dbReference>
<protein>
    <submittedName>
        <fullName evidence="6">IclR family transcriptional regulator</fullName>
    </submittedName>
</protein>
<gene>
    <name evidence="6" type="ORF">FBZ82_11152</name>
</gene>
<reference evidence="6 7" key="1">
    <citation type="submission" date="2019-06" db="EMBL/GenBank/DDBJ databases">
        <title>Genomic Encyclopedia of Type Strains, Phase IV (KMG-V): Genome sequencing to study the core and pangenomes of soil and plant-associated prokaryotes.</title>
        <authorList>
            <person name="Whitman W."/>
        </authorList>
    </citation>
    <scope>NUCLEOTIDE SEQUENCE [LARGE SCALE GENOMIC DNA]</scope>
    <source>
        <strain evidence="6 7">BR 11796</strain>
    </source>
</reference>
<dbReference type="PANTHER" id="PTHR30136:SF33">
    <property type="entry name" value="TRANSCRIPTIONAL REGULATORY PROTEIN"/>
    <property type="match status" value="1"/>
</dbReference>
<dbReference type="EMBL" id="VITF01000011">
    <property type="protein sequence ID" value="TWA63937.1"/>
    <property type="molecule type" value="Genomic_DNA"/>
</dbReference>
<dbReference type="GO" id="GO:0003700">
    <property type="term" value="F:DNA-binding transcription factor activity"/>
    <property type="evidence" value="ECO:0007669"/>
    <property type="project" value="TreeGrafter"/>
</dbReference>
<evidence type="ECO:0000256" key="2">
    <source>
        <dbReference type="ARBA" id="ARBA00023125"/>
    </source>
</evidence>
<dbReference type="PANTHER" id="PTHR30136">
    <property type="entry name" value="HELIX-TURN-HELIX TRANSCRIPTIONAL REGULATOR, ICLR FAMILY"/>
    <property type="match status" value="1"/>
</dbReference>
<keyword evidence="1" id="KW-0805">Transcription regulation</keyword>
<dbReference type="AlphaFoldDB" id="A0A560AU87"/>
<keyword evidence="2" id="KW-0238">DNA-binding</keyword>
<dbReference type="Pfam" id="PF09339">
    <property type="entry name" value="HTH_IclR"/>
    <property type="match status" value="1"/>
</dbReference>
<evidence type="ECO:0000256" key="3">
    <source>
        <dbReference type="ARBA" id="ARBA00023163"/>
    </source>
</evidence>
<dbReference type="Gene3D" id="1.10.10.10">
    <property type="entry name" value="Winged helix-like DNA-binding domain superfamily/Winged helix DNA-binding domain"/>
    <property type="match status" value="1"/>
</dbReference>
<feature type="domain" description="HTH iclR-type" evidence="4">
    <location>
        <begin position="25"/>
        <end position="87"/>
    </location>
</feature>
<sequence>MPKAAAREPKEGEAQEDGAKDRQFVTALARGLEILRCFSLNRREMTTVEIAAMTGLPQPSVWRLSHTLIECGYLLSDPASRKLSVGPAVLALGFAALGNLGFADAVNPYLRRIAERFGGAASLGLRERDGVLLLQRWQAETMLTLNLSAGSTVSLSRSAIGWAHLAALTEKERAKLLAELKVAEQEGGPRLLEDIARAMADYARDGFVVNCGKSQALINGVSVPLRVPGRRTVYLLGCAGAATDFTEAKIRAEVGPALRDMAAELSVLIGDITAASGPASGDMADVRRPLARRK</sequence>
<accession>A0A560AU87</accession>
<dbReference type="SMART" id="SM00346">
    <property type="entry name" value="HTH_ICLR"/>
    <property type="match status" value="1"/>
</dbReference>
<dbReference type="InterPro" id="IPR005471">
    <property type="entry name" value="Tscrpt_reg_IclR_N"/>
</dbReference>
<dbReference type="InterPro" id="IPR050707">
    <property type="entry name" value="HTH_MetabolicPath_Reg"/>
</dbReference>
<dbReference type="RefSeq" id="WP_145678566.1">
    <property type="nucleotide sequence ID" value="NZ_VITF01000011.1"/>
</dbReference>
<evidence type="ECO:0000313" key="6">
    <source>
        <dbReference type="EMBL" id="TWA63937.1"/>
    </source>
</evidence>
<organism evidence="6 7">
    <name type="scientific">Azospirillum brasilense</name>
    <dbReference type="NCBI Taxonomy" id="192"/>
    <lineage>
        <taxon>Bacteria</taxon>
        <taxon>Pseudomonadati</taxon>
        <taxon>Pseudomonadota</taxon>
        <taxon>Alphaproteobacteria</taxon>
        <taxon>Rhodospirillales</taxon>
        <taxon>Azospirillaceae</taxon>
        <taxon>Azospirillum</taxon>
    </lineage>
</organism>
<dbReference type="GO" id="GO:0003677">
    <property type="term" value="F:DNA binding"/>
    <property type="evidence" value="ECO:0007669"/>
    <property type="project" value="UniProtKB-KW"/>
</dbReference>
<feature type="domain" description="IclR-ED" evidence="5">
    <location>
        <begin position="88"/>
        <end position="271"/>
    </location>
</feature>
<dbReference type="Gene3D" id="3.30.450.40">
    <property type="match status" value="1"/>
</dbReference>
<comment type="caution">
    <text evidence="6">The sequence shown here is derived from an EMBL/GenBank/DDBJ whole genome shotgun (WGS) entry which is preliminary data.</text>
</comment>
<keyword evidence="3" id="KW-0804">Transcription</keyword>
<evidence type="ECO:0000313" key="7">
    <source>
        <dbReference type="Proteomes" id="UP000316083"/>
    </source>
</evidence>
<dbReference type="Proteomes" id="UP000316083">
    <property type="component" value="Unassembled WGS sequence"/>
</dbReference>
<evidence type="ECO:0000256" key="1">
    <source>
        <dbReference type="ARBA" id="ARBA00023015"/>
    </source>
</evidence>
<dbReference type="SUPFAM" id="SSF55781">
    <property type="entry name" value="GAF domain-like"/>
    <property type="match status" value="1"/>
</dbReference>
<dbReference type="PROSITE" id="PS51078">
    <property type="entry name" value="ICLR_ED"/>
    <property type="match status" value="1"/>
</dbReference>
<dbReference type="InterPro" id="IPR029016">
    <property type="entry name" value="GAF-like_dom_sf"/>
</dbReference>
<name>A0A560AU87_AZOBR</name>
<dbReference type="InterPro" id="IPR036388">
    <property type="entry name" value="WH-like_DNA-bd_sf"/>
</dbReference>
<dbReference type="InterPro" id="IPR036390">
    <property type="entry name" value="WH_DNA-bd_sf"/>
</dbReference>
<dbReference type="GO" id="GO:0045892">
    <property type="term" value="P:negative regulation of DNA-templated transcription"/>
    <property type="evidence" value="ECO:0007669"/>
    <property type="project" value="TreeGrafter"/>
</dbReference>
<dbReference type="PROSITE" id="PS51077">
    <property type="entry name" value="HTH_ICLR"/>
    <property type="match status" value="1"/>
</dbReference>
<dbReference type="Pfam" id="PF01614">
    <property type="entry name" value="IclR_C"/>
    <property type="match status" value="1"/>
</dbReference>
<dbReference type="InterPro" id="IPR014757">
    <property type="entry name" value="Tscrpt_reg_IclR_C"/>
</dbReference>
<proteinExistence type="predicted"/>